<dbReference type="EMBL" id="DXCV01000007">
    <property type="protein sequence ID" value="HIY87200.1"/>
    <property type="molecule type" value="Genomic_DNA"/>
</dbReference>
<sequence>MCKTEQNPNETALLRKMVDGLKQEVEKVKSVVYASKEVLNLEEAAMFLGISKSSLYKMTHNQVIPYFKPNNKMVYFEKSELLKWLRQNPVASQTQVSEEAQAIMRKLARAD</sequence>
<feature type="domain" description="Helix-turn-helix" evidence="1">
    <location>
        <begin position="39"/>
        <end position="88"/>
    </location>
</feature>
<dbReference type="GO" id="GO:0003677">
    <property type="term" value="F:DNA binding"/>
    <property type="evidence" value="ECO:0007669"/>
    <property type="project" value="InterPro"/>
</dbReference>
<reference evidence="2" key="2">
    <citation type="submission" date="2021-04" db="EMBL/GenBank/DDBJ databases">
        <authorList>
            <person name="Gilroy R."/>
        </authorList>
    </citation>
    <scope>NUCLEOTIDE SEQUENCE</scope>
    <source>
        <strain evidence="2">Gambia2-208</strain>
    </source>
</reference>
<protein>
    <submittedName>
        <fullName evidence="2">Helix-turn-helix domain-containing protein</fullName>
    </submittedName>
</protein>
<gene>
    <name evidence="2" type="ORF">H9824_00640</name>
</gene>
<evidence type="ECO:0000313" key="3">
    <source>
        <dbReference type="Proteomes" id="UP000886851"/>
    </source>
</evidence>
<evidence type="ECO:0000259" key="1">
    <source>
        <dbReference type="Pfam" id="PF12728"/>
    </source>
</evidence>
<proteinExistence type="predicted"/>
<accession>A0A9D1ZFG4</accession>
<dbReference type="AlphaFoldDB" id="A0A9D1ZFG4"/>
<evidence type="ECO:0000313" key="2">
    <source>
        <dbReference type="EMBL" id="HIY87200.1"/>
    </source>
</evidence>
<dbReference type="InterPro" id="IPR009061">
    <property type="entry name" value="DNA-bd_dom_put_sf"/>
</dbReference>
<dbReference type="SUPFAM" id="SSF46955">
    <property type="entry name" value="Putative DNA-binding domain"/>
    <property type="match status" value="1"/>
</dbReference>
<reference evidence="2" key="1">
    <citation type="journal article" date="2021" name="PeerJ">
        <title>Extensive microbial diversity within the chicken gut microbiome revealed by metagenomics and culture.</title>
        <authorList>
            <person name="Gilroy R."/>
            <person name="Ravi A."/>
            <person name="Getino M."/>
            <person name="Pursley I."/>
            <person name="Horton D.L."/>
            <person name="Alikhan N.F."/>
            <person name="Baker D."/>
            <person name="Gharbi K."/>
            <person name="Hall N."/>
            <person name="Watson M."/>
            <person name="Adriaenssens E.M."/>
            <person name="Foster-Nyarko E."/>
            <person name="Jarju S."/>
            <person name="Secka A."/>
            <person name="Antonio M."/>
            <person name="Oren A."/>
            <person name="Chaudhuri R.R."/>
            <person name="La Ragione R."/>
            <person name="Hildebrand F."/>
            <person name="Pallen M.J."/>
        </authorList>
    </citation>
    <scope>NUCLEOTIDE SEQUENCE</scope>
    <source>
        <strain evidence="2">Gambia2-208</strain>
    </source>
</reference>
<dbReference type="NCBIfam" id="TIGR01764">
    <property type="entry name" value="excise"/>
    <property type="match status" value="1"/>
</dbReference>
<name>A0A9D1ZFG4_9BACE</name>
<dbReference type="InterPro" id="IPR041657">
    <property type="entry name" value="HTH_17"/>
</dbReference>
<dbReference type="Proteomes" id="UP000886851">
    <property type="component" value="Unassembled WGS sequence"/>
</dbReference>
<comment type="caution">
    <text evidence="2">The sequence shown here is derived from an EMBL/GenBank/DDBJ whole genome shotgun (WGS) entry which is preliminary data.</text>
</comment>
<dbReference type="Pfam" id="PF12728">
    <property type="entry name" value="HTH_17"/>
    <property type="match status" value="1"/>
</dbReference>
<dbReference type="InterPro" id="IPR010093">
    <property type="entry name" value="SinI_DNA-bd"/>
</dbReference>
<organism evidence="2 3">
    <name type="scientific">Candidatus Bacteroides pullicola</name>
    <dbReference type="NCBI Taxonomy" id="2838475"/>
    <lineage>
        <taxon>Bacteria</taxon>
        <taxon>Pseudomonadati</taxon>
        <taxon>Bacteroidota</taxon>
        <taxon>Bacteroidia</taxon>
        <taxon>Bacteroidales</taxon>
        <taxon>Bacteroidaceae</taxon>
        <taxon>Bacteroides</taxon>
    </lineage>
</organism>